<gene>
    <name evidence="1" type="ORF">GALL_459610</name>
</gene>
<dbReference type="AlphaFoldDB" id="A0A1J5Q8X3"/>
<dbReference type="Pfam" id="PF10112">
    <property type="entry name" value="Halogen_Hydrol"/>
    <property type="match status" value="1"/>
</dbReference>
<protein>
    <submittedName>
        <fullName evidence="1">5-bromo-4-chloroindolyl phosphate hydrolysis protein</fullName>
    </submittedName>
</protein>
<sequence>MPLIFVVTAFRQNPTGLAIDLAACGTLLLAAWLTREGILAQEAYEARNVARRPAIPRKIFGSVLTGVGLALGGFTPGGSLLNPVIFAVLGAVLHFFSFGADPLADKGMAGIDAYDTDRVAQAVDSAEKYLAAMKDAIRRAGDRLLEDHVDRFIAAARQMFRTVENDPRDLTATRRYLGVYLSGASDATAKFADVYAQSHDPKARADFEALLTDLETNFSTQTQALMANDKTNLDIQIDVLRERLQQEGVRPAAQSAPGAQ</sequence>
<name>A0A1J5Q8X3_9ZZZZ</name>
<comment type="caution">
    <text evidence="1">The sequence shown here is derived from an EMBL/GenBank/DDBJ whole genome shotgun (WGS) entry which is preliminary data.</text>
</comment>
<organism evidence="1">
    <name type="scientific">mine drainage metagenome</name>
    <dbReference type="NCBI Taxonomy" id="410659"/>
    <lineage>
        <taxon>unclassified sequences</taxon>
        <taxon>metagenomes</taxon>
        <taxon>ecological metagenomes</taxon>
    </lineage>
</organism>
<evidence type="ECO:0000313" key="1">
    <source>
        <dbReference type="EMBL" id="OIQ72413.1"/>
    </source>
</evidence>
<reference evidence="1" key="1">
    <citation type="submission" date="2016-10" db="EMBL/GenBank/DDBJ databases">
        <title>Sequence of Gallionella enrichment culture.</title>
        <authorList>
            <person name="Poehlein A."/>
            <person name="Muehling M."/>
            <person name="Daniel R."/>
        </authorList>
    </citation>
    <scope>NUCLEOTIDE SEQUENCE</scope>
</reference>
<dbReference type="EMBL" id="MLJW01003281">
    <property type="protein sequence ID" value="OIQ72413.1"/>
    <property type="molecule type" value="Genomic_DNA"/>
</dbReference>
<dbReference type="InterPro" id="IPR018770">
    <property type="entry name" value="ChloroindolylP_hydrolase"/>
</dbReference>
<accession>A0A1J5Q8X3</accession>
<proteinExistence type="predicted"/>